<dbReference type="InterPro" id="IPR019533">
    <property type="entry name" value="Peptidase_S26"/>
</dbReference>
<dbReference type="GO" id="GO:0016020">
    <property type="term" value="C:membrane"/>
    <property type="evidence" value="ECO:0007669"/>
    <property type="project" value="UniProtKB-SubCell"/>
</dbReference>
<dbReference type="GO" id="GO:0009003">
    <property type="term" value="F:signal peptidase activity"/>
    <property type="evidence" value="ECO:0007669"/>
    <property type="project" value="UniProtKB-EC"/>
</dbReference>
<dbReference type="PROSITE" id="PS00761">
    <property type="entry name" value="SPASE_I_3"/>
    <property type="match status" value="1"/>
</dbReference>
<sequence>MNNKLTEVLKFIWELVKIFIVVLVVVVPIRVWVMQPFFVSGASMEPNFENGEYLIVDEISYRFSQPQRGDVIVFRYPQDPRQYFIKRIIGLPGESIKINSEGIYISSHSNFGFLLDEASYLSPKSYYYGEAAYTLSEDEYFVMGDNRDASSDSRRWGPVPRQNIIGKTWVRAWPIHKIHLMTAPTY</sequence>
<feature type="active site" evidence="5">
    <location>
        <position position="43"/>
    </location>
</feature>
<protein>
    <recommendedName>
        <fullName evidence="3 6">Signal peptidase I</fullName>
        <ecNumber evidence="3 6">3.4.21.89</ecNumber>
    </recommendedName>
</protein>
<dbReference type="AlphaFoldDB" id="A0A2M8KH03"/>
<organism evidence="8 9">
    <name type="scientific">Candidatus Portnoybacteria bacterium CG10_big_fil_rev_8_21_14_0_10_40_22</name>
    <dbReference type="NCBI Taxonomy" id="1974814"/>
    <lineage>
        <taxon>Bacteria</taxon>
        <taxon>Candidatus Portnoyibacteriota</taxon>
    </lineage>
</organism>
<reference evidence="9" key="1">
    <citation type="submission" date="2017-09" db="EMBL/GenBank/DDBJ databases">
        <title>Depth-based differentiation of microbial function through sediment-hosted aquifers and enrichment of novel symbionts in the deep terrestrial subsurface.</title>
        <authorList>
            <person name="Probst A.J."/>
            <person name="Ladd B."/>
            <person name="Jarett J.K."/>
            <person name="Geller-Mcgrath D.E."/>
            <person name="Sieber C.M.K."/>
            <person name="Emerson J.B."/>
            <person name="Anantharaman K."/>
            <person name="Thomas B.C."/>
            <person name="Malmstrom R."/>
            <person name="Stieglmeier M."/>
            <person name="Klingl A."/>
            <person name="Woyke T."/>
            <person name="Ryan C.M."/>
            <person name="Banfield J.F."/>
        </authorList>
    </citation>
    <scope>NUCLEOTIDE SEQUENCE [LARGE SCALE GENOMIC DNA]</scope>
</reference>
<feature type="domain" description="Peptidase S26" evidence="7">
    <location>
        <begin position="13"/>
        <end position="173"/>
    </location>
</feature>
<dbReference type="NCBIfam" id="TIGR02227">
    <property type="entry name" value="sigpep_I_bact"/>
    <property type="match status" value="1"/>
</dbReference>
<comment type="subcellular location">
    <subcellularLocation>
        <location evidence="6">Membrane</location>
        <topology evidence="6">Single-pass type II membrane protein</topology>
    </subcellularLocation>
</comment>
<keyword evidence="6" id="KW-1133">Transmembrane helix</keyword>
<dbReference type="InterPro" id="IPR019757">
    <property type="entry name" value="Pept_S26A_signal_pept_1_Lys-AS"/>
</dbReference>
<comment type="catalytic activity">
    <reaction evidence="1 6">
        <text>Cleavage of hydrophobic, N-terminal signal or leader sequences from secreted and periplasmic proteins.</text>
        <dbReference type="EC" id="3.4.21.89"/>
    </reaction>
</comment>
<comment type="similarity">
    <text evidence="2 6">Belongs to the peptidase S26 family.</text>
</comment>
<dbReference type="PRINTS" id="PR00727">
    <property type="entry name" value="LEADERPTASE"/>
</dbReference>
<dbReference type="EMBL" id="PFDY01000006">
    <property type="protein sequence ID" value="PJE59190.1"/>
    <property type="molecule type" value="Genomic_DNA"/>
</dbReference>
<feature type="active site" evidence="5">
    <location>
        <position position="86"/>
    </location>
</feature>
<dbReference type="Gene3D" id="2.10.109.10">
    <property type="entry name" value="Umud Fragment, subunit A"/>
    <property type="match status" value="1"/>
</dbReference>
<evidence type="ECO:0000313" key="9">
    <source>
        <dbReference type="Proteomes" id="UP000231347"/>
    </source>
</evidence>
<evidence type="ECO:0000256" key="6">
    <source>
        <dbReference type="RuleBase" id="RU362042"/>
    </source>
</evidence>
<dbReference type="GO" id="GO:0004252">
    <property type="term" value="F:serine-type endopeptidase activity"/>
    <property type="evidence" value="ECO:0007669"/>
    <property type="project" value="InterPro"/>
</dbReference>
<keyword evidence="4 6" id="KW-0378">Hydrolase</keyword>
<evidence type="ECO:0000256" key="4">
    <source>
        <dbReference type="ARBA" id="ARBA00022801"/>
    </source>
</evidence>
<dbReference type="CDD" id="cd06530">
    <property type="entry name" value="S26_SPase_I"/>
    <property type="match status" value="1"/>
</dbReference>
<comment type="caution">
    <text evidence="8">The sequence shown here is derived from an EMBL/GenBank/DDBJ whole genome shotgun (WGS) entry which is preliminary data.</text>
</comment>
<name>A0A2M8KH03_9BACT</name>
<dbReference type="Proteomes" id="UP000231347">
    <property type="component" value="Unassembled WGS sequence"/>
</dbReference>
<keyword evidence="6" id="KW-0645">Protease</keyword>
<dbReference type="EC" id="3.4.21.89" evidence="3 6"/>
<evidence type="ECO:0000313" key="8">
    <source>
        <dbReference type="EMBL" id="PJE59190.1"/>
    </source>
</evidence>
<dbReference type="InterPro" id="IPR036286">
    <property type="entry name" value="LexA/Signal_pep-like_sf"/>
</dbReference>
<keyword evidence="6" id="KW-0812">Transmembrane</keyword>
<dbReference type="PANTHER" id="PTHR43390:SF1">
    <property type="entry name" value="CHLOROPLAST PROCESSING PEPTIDASE"/>
    <property type="match status" value="1"/>
</dbReference>
<gene>
    <name evidence="8" type="primary">lepB</name>
    <name evidence="8" type="ORF">COU83_00210</name>
</gene>
<evidence type="ECO:0000256" key="1">
    <source>
        <dbReference type="ARBA" id="ARBA00000677"/>
    </source>
</evidence>
<feature type="transmembrane region" description="Helical" evidence="6">
    <location>
        <begin position="12"/>
        <end position="33"/>
    </location>
</feature>
<dbReference type="PROSITE" id="PS00760">
    <property type="entry name" value="SPASE_I_2"/>
    <property type="match status" value="1"/>
</dbReference>
<evidence type="ECO:0000256" key="3">
    <source>
        <dbReference type="ARBA" id="ARBA00013208"/>
    </source>
</evidence>
<keyword evidence="6" id="KW-0472">Membrane</keyword>
<evidence type="ECO:0000256" key="5">
    <source>
        <dbReference type="PIRSR" id="PIRSR600223-1"/>
    </source>
</evidence>
<accession>A0A2M8KH03</accession>
<evidence type="ECO:0000256" key="2">
    <source>
        <dbReference type="ARBA" id="ARBA00009370"/>
    </source>
</evidence>
<dbReference type="SUPFAM" id="SSF51306">
    <property type="entry name" value="LexA/Signal peptidase"/>
    <property type="match status" value="1"/>
</dbReference>
<dbReference type="InterPro" id="IPR019758">
    <property type="entry name" value="Pept_S26A_signal_pept_1_CS"/>
</dbReference>
<dbReference type="InterPro" id="IPR000223">
    <property type="entry name" value="Pept_S26A_signal_pept_1"/>
</dbReference>
<dbReference type="Pfam" id="PF10502">
    <property type="entry name" value="Peptidase_S26"/>
    <property type="match status" value="1"/>
</dbReference>
<evidence type="ECO:0000259" key="7">
    <source>
        <dbReference type="Pfam" id="PF10502"/>
    </source>
</evidence>
<proteinExistence type="inferred from homology"/>
<dbReference type="PANTHER" id="PTHR43390">
    <property type="entry name" value="SIGNAL PEPTIDASE I"/>
    <property type="match status" value="1"/>
</dbReference>
<dbReference type="GO" id="GO:0006465">
    <property type="term" value="P:signal peptide processing"/>
    <property type="evidence" value="ECO:0007669"/>
    <property type="project" value="InterPro"/>
</dbReference>